<name>A0A941GWD8_9CHRO</name>
<dbReference type="InterPro" id="IPR006143">
    <property type="entry name" value="RND_pump_MFP"/>
</dbReference>
<protein>
    <submittedName>
        <fullName evidence="7">Efflux RND transporter periplasmic adaptor subunit</fullName>
    </submittedName>
</protein>
<dbReference type="PANTHER" id="PTHR30469:SF33">
    <property type="entry name" value="SLR1207 PROTEIN"/>
    <property type="match status" value="1"/>
</dbReference>
<dbReference type="AlphaFoldDB" id="A0A941GWD8"/>
<dbReference type="NCBIfam" id="TIGR01730">
    <property type="entry name" value="RND_mfp"/>
    <property type="match status" value="1"/>
</dbReference>
<evidence type="ECO:0000259" key="5">
    <source>
        <dbReference type="Pfam" id="PF25967"/>
    </source>
</evidence>
<dbReference type="GO" id="GO:1990281">
    <property type="term" value="C:efflux pump complex"/>
    <property type="evidence" value="ECO:0007669"/>
    <property type="project" value="TreeGrafter"/>
</dbReference>
<evidence type="ECO:0000256" key="1">
    <source>
        <dbReference type="ARBA" id="ARBA00009477"/>
    </source>
</evidence>
<keyword evidence="3" id="KW-0472">Membrane</keyword>
<dbReference type="EMBL" id="JADQBC010000001">
    <property type="protein sequence ID" value="MBR8826313.1"/>
    <property type="molecule type" value="Genomic_DNA"/>
</dbReference>
<proteinExistence type="inferred from homology"/>
<dbReference type="Pfam" id="PF25973">
    <property type="entry name" value="BSH_CzcB"/>
    <property type="match status" value="1"/>
</dbReference>
<dbReference type="InterPro" id="IPR058647">
    <property type="entry name" value="BSH_CzcB-like"/>
</dbReference>
<keyword evidence="3" id="KW-1133">Transmembrane helix</keyword>
<dbReference type="Gene3D" id="2.40.30.170">
    <property type="match status" value="1"/>
</dbReference>
<comment type="similarity">
    <text evidence="1">Belongs to the membrane fusion protein (MFP) (TC 8.A.1) family.</text>
</comment>
<feature type="domain" description="Multidrug resistance protein MdtA-like C-terminal permuted SH3" evidence="5">
    <location>
        <begin position="405"/>
        <end position="462"/>
    </location>
</feature>
<accession>A0A941GWD8</accession>
<dbReference type="Proteomes" id="UP000767446">
    <property type="component" value="Unassembled WGS sequence"/>
</dbReference>
<feature type="domain" description="CusB-like beta-barrel" evidence="4">
    <location>
        <begin position="325"/>
        <end position="399"/>
    </location>
</feature>
<keyword evidence="2" id="KW-0175">Coiled coil</keyword>
<keyword evidence="3" id="KW-0812">Transmembrane</keyword>
<dbReference type="PANTHER" id="PTHR30469">
    <property type="entry name" value="MULTIDRUG RESISTANCE PROTEIN MDTA"/>
    <property type="match status" value="1"/>
</dbReference>
<dbReference type="Pfam" id="PF25967">
    <property type="entry name" value="RND-MFP_C"/>
    <property type="match status" value="1"/>
</dbReference>
<dbReference type="InterPro" id="IPR058627">
    <property type="entry name" value="MdtA-like_C"/>
</dbReference>
<dbReference type="Gene3D" id="1.10.287.470">
    <property type="entry name" value="Helix hairpin bin"/>
    <property type="match status" value="1"/>
</dbReference>
<evidence type="ECO:0000313" key="8">
    <source>
        <dbReference type="Proteomes" id="UP000767446"/>
    </source>
</evidence>
<reference evidence="7" key="1">
    <citation type="submission" date="2021-02" db="EMBL/GenBank/DDBJ databases">
        <title>Metagenome analyses of Stigonema ocellatum DSM 106950, Chlorogloea purpurea SAG 13.99 and Gomphosphaeria aponina DSM 107014.</title>
        <authorList>
            <person name="Marter P."/>
            <person name="Huang S."/>
        </authorList>
    </citation>
    <scope>NUCLEOTIDE SEQUENCE</scope>
    <source>
        <strain evidence="7">JP213</strain>
    </source>
</reference>
<evidence type="ECO:0000256" key="2">
    <source>
        <dbReference type="SAM" id="Coils"/>
    </source>
</evidence>
<organism evidence="7 8">
    <name type="scientific">Gomphosphaeria aponina SAG 52.96 = DSM 107014</name>
    <dbReference type="NCBI Taxonomy" id="1521640"/>
    <lineage>
        <taxon>Bacteria</taxon>
        <taxon>Bacillati</taxon>
        <taxon>Cyanobacteriota</taxon>
        <taxon>Cyanophyceae</taxon>
        <taxon>Oscillatoriophycideae</taxon>
        <taxon>Chroococcales</taxon>
        <taxon>Gomphosphaeriaceae</taxon>
        <taxon>Gomphosphaeria</taxon>
    </lineage>
</organism>
<dbReference type="GO" id="GO:0015562">
    <property type="term" value="F:efflux transmembrane transporter activity"/>
    <property type="evidence" value="ECO:0007669"/>
    <property type="project" value="TreeGrafter"/>
</dbReference>
<feature type="coiled-coil region" evidence="2">
    <location>
        <begin position="102"/>
        <end position="281"/>
    </location>
</feature>
<evidence type="ECO:0000259" key="4">
    <source>
        <dbReference type="Pfam" id="PF25954"/>
    </source>
</evidence>
<dbReference type="Gene3D" id="2.40.50.100">
    <property type="match status" value="1"/>
</dbReference>
<feature type="transmembrane region" description="Helical" evidence="3">
    <location>
        <begin position="12"/>
        <end position="33"/>
    </location>
</feature>
<dbReference type="SUPFAM" id="SSF111369">
    <property type="entry name" value="HlyD-like secretion proteins"/>
    <property type="match status" value="2"/>
</dbReference>
<comment type="caution">
    <text evidence="7">The sequence shown here is derived from an EMBL/GenBank/DDBJ whole genome shotgun (WGS) entry which is preliminary data.</text>
</comment>
<dbReference type="Gene3D" id="2.40.420.20">
    <property type="match status" value="1"/>
</dbReference>
<evidence type="ECO:0000259" key="6">
    <source>
        <dbReference type="Pfam" id="PF25973"/>
    </source>
</evidence>
<dbReference type="Pfam" id="PF25954">
    <property type="entry name" value="Beta-barrel_RND_2"/>
    <property type="match status" value="1"/>
</dbReference>
<sequence length="468" mass="50736">MDIFTKSPRSLPWLVGLVTGGILFLGTTTYFTVSRSRSHVAVEELTVAAVKENLAVKIQASGTVEPIQAVNISPKNPGILEELLVEQGDDVQSGQIVAIMENDQLQAQKLQAEANVKEAIAALEAAQITLPGDIQQAKFRLAQAQATLKQAQESVPSNIQQVEAQLGSAESRWQLAQERKERNQYLLNEGAIAQDRFDEIVNELRNAEASLLEVQERFAEVKSTQRPELAQLEAAVAESQTNFEQLQQSKLAEINGKKATVAAAEAQLENIEVQYRDTIIKAPFAGIITQKYATEGAFVTPTTSASSTASATSTSILAIAQGLEVVAKVPEVDLGQLQQDQRVEIVADAYPDVLFEGRVKRIAPEAVVENNVTSFEVTIELLSGEDLLRSKMNVDVTFLGKEIKDALVVPTVAIVTEKGKTGVMVPAENNQPEFKPVTIGSSLDNQTQIIEGLTAGERVFIDLPKNNP</sequence>
<evidence type="ECO:0000256" key="3">
    <source>
        <dbReference type="SAM" id="Phobius"/>
    </source>
</evidence>
<evidence type="ECO:0000313" key="7">
    <source>
        <dbReference type="EMBL" id="MBR8826313.1"/>
    </source>
</evidence>
<gene>
    <name evidence="7" type="ORF">DSM107014_00160</name>
</gene>
<feature type="domain" description="CzcB-like barrel-sandwich hybrid" evidence="6">
    <location>
        <begin position="70"/>
        <end position="304"/>
    </location>
</feature>
<dbReference type="InterPro" id="IPR058792">
    <property type="entry name" value="Beta-barrel_RND_2"/>
</dbReference>